<reference evidence="3" key="1">
    <citation type="submission" date="2020-04" db="EMBL/GenBank/DDBJ databases">
        <authorList>
            <person name="Zhang T."/>
        </authorList>
    </citation>
    <scope>NUCLEOTIDE SEQUENCE</scope>
    <source>
        <strain evidence="3">HKST-UBA01</strain>
    </source>
</reference>
<evidence type="ECO:0000256" key="2">
    <source>
        <dbReference type="SAM" id="Phobius"/>
    </source>
</evidence>
<name>A0A956LZG6_UNCEI</name>
<accession>A0A956LZG6</accession>
<feature type="compositionally biased region" description="Basic and acidic residues" evidence="1">
    <location>
        <begin position="1"/>
        <end position="27"/>
    </location>
</feature>
<keyword evidence="2" id="KW-1133">Transmembrane helix</keyword>
<feature type="transmembrane region" description="Helical" evidence="2">
    <location>
        <begin position="185"/>
        <end position="203"/>
    </location>
</feature>
<dbReference type="Proteomes" id="UP000697710">
    <property type="component" value="Unassembled WGS sequence"/>
</dbReference>
<reference evidence="3" key="2">
    <citation type="journal article" date="2021" name="Microbiome">
        <title>Successional dynamics and alternative stable states in a saline activated sludge microbial community over 9 years.</title>
        <authorList>
            <person name="Wang Y."/>
            <person name="Ye J."/>
            <person name="Ju F."/>
            <person name="Liu L."/>
            <person name="Boyd J.A."/>
            <person name="Deng Y."/>
            <person name="Parks D.H."/>
            <person name="Jiang X."/>
            <person name="Yin X."/>
            <person name="Woodcroft B.J."/>
            <person name="Tyson G.W."/>
            <person name="Hugenholtz P."/>
            <person name="Polz M.F."/>
            <person name="Zhang T."/>
        </authorList>
    </citation>
    <scope>NUCLEOTIDE SEQUENCE</scope>
    <source>
        <strain evidence="3">HKST-UBA01</strain>
    </source>
</reference>
<feature type="transmembrane region" description="Helical" evidence="2">
    <location>
        <begin position="81"/>
        <end position="99"/>
    </location>
</feature>
<keyword evidence="2" id="KW-0472">Membrane</keyword>
<feature type="region of interest" description="Disordered" evidence="1">
    <location>
        <begin position="1"/>
        <end position="46"/>
    </location>
</feature>
<gene>
    <name evidence="3" type="ORF">KC729_07250</name>
</gene>
<evidence type="ECO:0000313" key="3">
    <source>
        <dbReference type="EMBL" id="MCA9727462.1"/>
    </source>
</evidence>
<evidence type="ECO:0000313" key="4">
    <source>
        <dbReference type="Proteomes" id="UP000697710"/>
    </source>
</evidence>
<evidence type="ECO:0000256" key="1">
    <source>
        <dbReference type="SAM" id="MobiDB-lite"/>
    </source>
</evidence>
<dbReference type="EMBL" id="JAGQHR010000171">
    <property type="protein sequence ID" value="MCA9727462.1"/>
    <property type="molecule type" value="Genomic_DNA"/>
</dbReference>
<sequence>DPKAALVADRAHENDSGTDSDESHHPDLIAQPTGNSESDSGGVSDIADLQTPTPKNRFGWGWLVWGGVFALLALLSKEYAVSLLVLVPLMLWTFGGATWRGTVRYVWPVVLAVAVAFGLRLWAVGFHRVESVDLLNDPYLLATPAQTWATKLYVLLKYLGLLIWPHPLAADYSYRQIAYRGFHDPMVWLAILVGLVFLAVAIVDANERD</sequence>
<feature type="transmembrane region" description="Helical" evidence="2">
    <location>
        <begin position="58"/>
        <end position="75"/>
    </location>
</feature>
<proteinExistence type="predicted"/>
<protein>
    <submittedName>
        <fullName evidence="3">Uncharacterized protein</fullName>
    </submittedName>
</protein>
<feature type="non-terminal residue" evidence="3">
    <location>
        <position position="1"/>
    </location>
</feature>
<feature type="transmembrane region" description="Helical" evidence="2">
    <location>
        <begin position="106"/>
        <end position="125"/>
    </location>
</feature>
<comment type="caution">
    <text evidence="3">The sequence shown here is derived from an EMBL/GenBank/DDBJ whole genome shotgun (WGS) entry which is preliminary data.</text>
</comment>
<organism evidence="3 4">
    <name type="scientific">Eiseniibacteriota bacterium</name>
    <dbReference type="NCBI Taxonomy" id="2212470"/>
    <lineage>
        <taxon>Bacteria</taxon>
        <taxon>Candidatus Eiseniibacteriota</taxon>
    </lineage>
</organism>
<feature type="compositionally biased region" description="Polar residues" evidence="1">
    <location>
        <begin position="32"/>
        <end position="41"/>
    </location>
</feature>
<keyword evidence="2" id="KW-0812">Transmembrane</keyword>
<dbReference type="AlphaFoldDB" id="A0A956LZG6"/>